<evidence type="ECO:0000313" key="1">
    <source>
        <dbReference type="EMBL" id="KAK1756705.1"/>
    </source>
</evidence>
<dbReference type="PANTHER" id="PTHR36847:SF1">
    <property type="entry name" value="AMIDOLIGASE ENZYME"/>
    <property type="match status" value="1"/>
</dbReference>
<evidence type="ECO:0000313" key="2">
    <source>
        <dbReference type="Proteomes" id="UP001239445"/>
    </source>
</evidence>
<organism evidence="1 2">
    <name type="scientific">Echria macrotheca</name>
    <dbReference type="NCBI Taxonomy" id="438768"/>
    <lineage>
        <taxon>Eukaryota</taxon>
        <taxon>Fungi</taxon>
        <taxon>Dikarya</taxon>
        <taxon>Ascomycota</taxon>
        <taxon>Pezizomycotina</taxon>
        <taxon>Sordariomycetes</taxon>
        <taxon>Sordariomycetidae</taxon>
        <taxon>Sordariales</taxon>
        <taxon>Schizotheciaceae</taxon>
        <taxon>Echria</taxon>
    </lineage>
</organism>
<dbReference type="Pfam" id="PF12224">
    <property type="entry name" value="Amidoligase_2"/>
    <property type="match status" value="1"/>
</dbReference>
<dbReference type="AlphaFoldDB" id="A0AAJ0FD15"/>
<dbReference type="InterPro" id="IPR022025">
    <property type="entry name" value="Amidoligase_2"/>
</dbReference>
<name>A0AAJ0FD15_9PEZI</name>
<dbReference type="EMBL" id="MU839831">
    <property type="protein sequence ID" value="KAK1756705.1"/>
    <property type="molecule type" value="Genomic_DNA"/>
</dbReference>
<protein>
    <submittedName>
        <fullName evidence="1">Amidoligase enzyme-domain-containing protein</fullName>
    </submittedName>
</protein>
<dbReference type="Proteomes" id="UP001239445">
    <property type="component" value="Unassembled WGS sequence"/>
</dbReference>
<accession>A0AAJ0FD15</accession>
<dbReference type="PANTHER" id="PTHR36847">
    <property type="entry name" value="AMIDOLIGASE ENZYME"/>
    <property type="match status" value="1"/>
</dbReference>
<sequence>MAGSPTPYFGVEMEFIARVRRVHRLGDYEDSLYETKHGLRLSTRAAYYECLAAQLRANGQKAAADRLDKSYRKHPEHYDKWWITKDGSLGNPRYPFLPLEAVSPILNTVKWEAHIDAFWNAWRRVFCTPKESPLCGSHVHVSPGRSKRFTLSQLKSLAMGIVFYEELIVGLLPEERRSNHYCKPNTLHSRELKFLPMVWEHWQVFWFFRHRIGSLRTEKELRDFMQLGHEGNKDRYVLWNFDNVLKGKSGTVEFRGGPGFTSAVIAKRWIAFVVAFVQLCLDKDLPAWTPNNFQEVTDMSTFWWKIVEAAGRIGVQHHLPNRWKEMSETTTSEYEYAPNNYAPCVVTVPSTVRYARYTDTWWP</sequence>
<comment type="caution">
    <text evidence="1">The sequence shown here is derived from an EMBL/GenBank/DDBJ whole genome shotgun (WGS) entry which is preliminary data.</text>
</comment>
<gene>
    <name evidence="1" type="ORF">QBC47DRAFT_412079</name>
</gene>
<keyword evidence="2" id="KW-1185">Reference proteome</keyword>
<proteinExistence type="predicted"/>
<reference evidence="1" key="1">
    <citation type="submission" date="2023-06" db="EMBL/GenBank/DDBJ databases">
        <title>Genome-scale phylogeny and comparative genomics of the fungal order Sordariales.</title>
        <authorList>
            <consortium name="Lawrence Berkeley National Laboratory"/>
            <person name="Hensen N."/>
            <person name="Bonometti L."/>
            <person name="Westerberg I."/>
            <person name="Brannstrom I.O."/>
            <person name="Guillou S."/>
            <person name="Cros-Aarteil S."/>
            <person name="Calhoun S."/>
            <person name="Haridas S."/>
            <person name="Kuo A."/>
            <person name="Mondo S."/>
            <person name="Pangilinan J."/>
            <person name="Riley R."/>
            <person name="Labutti K."/>
            <person name="Andreopoulos B."/>
            <person name="Lipzen A."/>
            <person name="Chen C."/>
            <person name="Yanf M."/>
            <person name="Daum C."/>
            <person name="Ng V."/>
            <person name="Clum A."/>
            <person name="Steindorff A."/>
            <person name="Ohm R."/>
            <person name="Martin F."/>
            <person name="Silar P."/>
            <person name="Natvig D."/>
            <person name="Lalanne C."/>
            <person name="Gautier V."/>
            <person name="Ament-Velasquez S.L."/>
            <person name="Kruys A."/>
            <person name="Hutchinson M.I."/>
            <person name="Powell A.J."/>
            <person name="Barry K."/>
            <person name="Miller A.N."/>
            <person name="Grigoriev I.V."/>
            <person name="Debuchy R."/>
            <person name="Gladieux P."/>
            <person name="Thoren M.H."/>
            <person name="Johannesson H."/>
        </authorList>
    </citation>
    <scope>NUCLEOTIDE SEQUENCE</scope>
    <source>
        <strain evidence="1">PSN4</strain>
    </source>
</reference>